<evidence type="ECO:0000313" key="1">
    <source>
        <dbReference type="EMBL" id="KAB7506464.1"/>
    </source>
</evidence>
<dbReference type="Proteomes" id="UP000326759">
    <property type="component" value="Unassembled WGS sequence"/>
</dbReference>
<comment type="caution">
    <text evidence="1">The sequence shown here is derived from an EMBL/GenBank/DDBJ whole genome shotgun (WGS) entry which is preliminary data.</text>
</comment>
<gene>
    <name evidence="1" type="ORF">Anas_08523</name>
</gene>
<evidence type="ECO:0000313" key="2">
    <source>
        <dbReference type="Proteomes" id="UP000326759"/>
    </source>
</evidence>
<protein>
    <submittedName>
        <fullName evidence="1">Uncharacterized protein</fullName>
    </submittedName>
</protein>
<sequence length="193" mass="20967">MRFVSRTTLIRSFKTCLVSSLKSADGISCSGIPEILFTLGTCSSENNLLLEFSRHTCKGSFISTTEISFKFSLLNGKSFSTFLPTNSNTDGLSNKLSFLTSFKLPCNSSLRLDSSFSSFLFTNCEVLLKSDSSFSSTLSANCKDLLTLDSTLSSILSAACKLSLHTTGLGVGCTKHAKFTKKWLRYFGKSTNG</sequence>
<organism evidence="1 2">
    <name type="scientific">Armadillidium nasatum</name>
    <dbReference type="NCBI Taxonomy" id="96803"/>
    <lineage>
        <taxon>Eukaryota</taxon>
        <taxon>Metazoa</taxon>
        <taxon>Ecdysozoa</taxon>
        <taxon>Arthropoda</taxon>
        <taxon>Crustacea</taxon>
        <taxon>Multicrustacea</taxon>
        <taxon>Malacostraca</taxon>
        <taxon>Eumalacostraca</taxon>
        <taxon>Peracarida</taxon>
        <taxon>Isopoda</taxon>
        <taxon>Oniscidea</taxon>
        <taxon>Crinocheta</taxon>
        <taxon>Armadillidiidae</taxon>
        <taxon>Armadillidium</taxon>
    </lineage>
</organism>
<dbReference type="AlphaFoldDB" id="A0A5N5TJX3"/>
<reference evidence="1 2" key="1">
    <citation type="journal article" date="2019" name="PLoS Biol.">
        <title>Sex chromosomes control vertical transmission of feminizing Wolbachia symbionts in an isopod.</title>
        <authorList>
            <person name="Becking T."/>
            <person name="Chebbi M.A."/>
            <person name="Giraud I."/>
            <person name="Moumen B."/>
            <person name="Laverre T."/>
            <person name="Caubet Y."/>
            <person name="Peccoud J."/>
            <person name="Gilbert C."/>
            <person name="Cordaux R."/>
        </authorList>
    </citation>
    <scope>NUCLEOTIDE SEQUENCE [LARGE SCALE GENOMIC DNA]</scope>
    <source>
        <strain evidence="1">ANa2</strain>
        <tissue evidence="1">Whole body excluding digestive tract and cuticle</tissue>
    </source>
</reference>
<proteinExistence type="predicted"/>
<name>A0A5N5TJX3_9CRUS</name>
<accession>A0A5N5TJX3</accession>
<keyword evidence="2" id="KW-1185">Reference proteome</keyword>
<dbReference type="EMBL" id="SEYY01000800">
    <property type="protein sequence ID" value="KAB7506464.1"/>
    <property type="molecule type" value="Genomic_DNA"/>
</dbReference>